<dbReference type="PANTHER" id="PTHR18841">
    <property type="entry name" value="VITELLINE MEMBRANE OUTER LAYER PROTEIN I-RELATED"/>
    <property type="match status" value="1"/>
</dbReference>
<sequence length="50" mass="5359">GGGLERGDWGAWSDTCDPGCGICGIRTHVDPYDSEFDDSGLTDVRLYCCS</sequence>
<evidence type="ECO:0000313" key="1">
    <source>
        <dbReference type="EMBL" id="NXN89184.1"/>
    </source>
</evidence>
<organism evidence="1 2">
    <name type="scientific">Bombycilla garrulus</name>
    <name type="common">Bohemian waxwing</name>
    <name type="synonym">Lanius garrulus</name>
    <dbReference type="NCBI Taxonomy" id="125297"/>
    <lineage>
        <taxon>Eukaryota</taxon>
        <taxon>Metazoa</taxon>
        <taxon>Chordata</taxon>
        <taxon>Craniata</taxon>
        <taxon>Vertebrata</taxon>
        <taxon>Euteleostomi</taxon>
        <taxon>Archelosauria</taxon>
        <taxon>Archosauria</taxon>
        <taxon>Dinosauria</taxon>
        <taxon>Saurischia</taxon>
        <taxon>Theropoda</taxon>
        <taxon>Coelurosauria</taxon>
        <taxon>Aves</taxon>
        <taxon>Neognathae</taxon>
        <taxon>Neoaves</taxon>
        <taxon>Telluraves</taxon>
        <taxon>Australaves</taxon>
        <taxon>Passeriformes</taxon>
        <taxon>Bombycillidae</taxon>
        <taxon>Bombycilla</taxon>
    </lineage>
</organism>
<dbReference type="GO" id="GO:0005615">
    <property type="term" value="C:extracellular space"/>
    <property type="evidence" value="ECO:0007669"/>
    <property type="project" value="TreeGrafter"/>
</dbReference>
<evidence type="ECO:0000313" key="2">
    <source>
        <dbReference type="Proteomes" id="UP000532545"/>
    </source>
</evidence>
<gene>
    <name evidence="1" type="primary">Vmo1_4</name>
    <name evidence="1" type="ORF">BOMGAR_R15203</name>
</gene>
<dbReference type="EMBL" id="VXBU01017325">
    <property type="protein sequence ID" value="NXN89184.1"/>
    <property type="molecule type" value="Genomic_DNA"/>
</dbReference>
<accession>A0A7L1MNZ4</accession>
<dbReference type="Proteomes" id="UP000532545">
    <property type="component" value="Unassembled WGS sequence"/>
</dbReference>
<proteinExistence type="predicted"/>
<keyword evidence="2" id="KW-1185">Reference proteome</keyword>
<dbReference type="PANTHER" id="PTHR18841:SF0">
    <property type="entry name" value="VITELLINE MEMBRANE OUTER LAYER 1 HOMOLOG A-RELATED"/>
    <property type="match status" value="1"/>
</dbReference>
<dbReference type="SUPFAM" id="SSF51092">
    <property type="entry name" value="Vitelline membrane outer protein-I (VMO-I)"/>
    <property type="match status" value="1"/>
</dbReference>
<dbReference type="OrthoDB" id="6344411at2759"/>
<dbReference type="InterPro" id="IPR036706">
    <property type="entry name" value="VOMI_sf"/>
</dbReference>
<comment type="caution">
    <text evidence="1">The sequence shown here is derived from an EMBL/GenBank/DDBJ whole genome shotgun (WGS) entry which is preliminary data.</text>
</comment>
<name>A0A7L1MNZ4_BOMGA</name>
<dbReference type="AlphaFoldDB" id="A0A7L1MNZ4"/>
<reference evidence="1 2" key="1">
    <citation type="submission" date="2019-09" db="EMBL/GenBank/DDBJ databases">
        <title>Bird 10,000 Genomes (B10K) Project - Family phase.</title>
        <authorList>
            <person name="Zhang G."/>
        </authorList>
    </citation>
    <scope>NUCLEOTIDE SEQUENCE [LARGE SCALE GENOMIC DNA]</scope>
    <source>
        <strain evidence="1">B10K-DU-002-23</strain>
        <tissue evidence="1">Muscle</tissue>
    </source>
</reference>
<dbReference type="Gene3D" id="2.100.10.20">
    <property type="entry name" value="Vitelline membrane outer layer protein I (VOMI)"/>
    <property type="match status" value="1"/>
</dbReference>
<feature type="non-terminal residue" evidence="1">
    <location>
        <position position="1"/>
    </location>
</feature>
<feature type="non-terminal residue" evidence="1">
    <location>
        <position position="50"/>
    </location>
</feature>
<protein>
    <submittedName>
        <fullName evidence="1">VMO1 protein</fullName>
    </submittedName>
</protein>
<dbReference type="Pfam" id="PF03762">
    <property type="entry name" value="VOMI"/>
    <property type="match status" value="1"/>
</dbReference>
<dbReference type="InterPro" id="IPR005515">
    <property type="entry name" value="VOMI"/>
</dbReference>